<sequence length="281" mass="31813">MVRGKVITTHLRTGDPNGIRTVFISNKICEMIVFPKSEFDMVCQLEESSRPALYILLGEDENGAAQAYIGETTNGVKRINNHKSHKLFWNKCLMFVAKDESINKADVQYLERRAIDLATDCAQYGVMNEQSGKEISLSNYQIDIMEEFFDDVRLLASFIGCPIFEKQEKSNTILGNNLFHITVRECNAHGIFNENDHSIRILKGSLLPQSTVPSYRDGEKRNAIIAAMSKPTKDGFWELQRDYVVSSPSTAASYCSGRSCNGWINWVNDKGQTLDELYRSE</sequence>
<dbReference type="CDD" id="cd10447">
    <property type="entry name" value="GIY-YIG_unchar_2"/>
    <property type="match status" value="1"/>
</dbReference>
<dbReference type="RefSeq" id="WP_074760713.1">
    <property type="nucleotide sequence ID" value="NZ_FNRF01000002.1"/>
</dbReference>
<protein>
    <recommendedName>
        <fullName evidence="1">DUF4357 domain-containing protein</fullName>
    </recommendedName>
</protein>
<evidence type="ECO:0000313" key="2">
    <source>
        <dbReference type="EMBL" id="SEA36353.1"/>
    </source>
</evidence>
<dbReference type="EMBL" id="FNRF01000002">
    <property type="protein sequence ID" value="SEA36353.1"/>
    <property type="molecule type" value="Genomic_DNA"/>
</dbReference>
<evidence type="ECO:0000259" key="1">
    <source>
        <dbReference type="Pfam" id="PF14267"/>
    </source>
</evidence>
<name>A0A1H4AK39_XYLRU</name>
<dbReference type="Proteomes" id="UP000182257">
    <property type="component" value="Unassembled WGS sequence"/>
</dbReference>
<dbReference type="Pfam" id="PF14267">
    <property type="entry name" value="DUF4357"/>
    <property type="match status" value="1"/>
</dbReference>
<gene>
    <name evidence="2" type="ORF">SAMN05216462_1261</name>
</gene>
<organism evidence="2 3">
    <name type="scientific">Xylanibacter ruminicola</name>
    <name type="common">Prevotella ruminicola</name>
    <dbReference type="NCBI Taxonomy" id="839"/>
    <lineage>
        <taxon>Bacteria</taxon>
        <taxon>Pseudomonadati</taxon>
        <taxon>Bacteroidota</taxon>
        <taxon>Bacteroidia</taxon>
        <taxon>Bacteroidales</taxon>
        <taxon>Prevotellaceae</taxon>
        <taxon>Xylanibacter</taxon>
    </lineage>
</organism>
<reference evidence="2 3" key="1">
    <citation type="submission" date="2016-10" db="EMBL/GenBank/DDBJ databases">
        <authorList>
            <person name="de Groot N.N."/>
        </authorList>
    </citation>
    <scope>NUCLEOTIDE SEQUENCE [LARGE SCALE GENOMIC DNA]</scope>
    <source>
        <strain evidence="2 3">D31d</strain>
    </source>
</reference>
<dbReference type="OrthoDB" id="2656488at2"/>
<evidence type="ECO:0000313" key="3">
    <source>
        <dbReference type="Proteomes" id="UP000182257"/>
    </source>
</evidence>
<feature type="domain" description="DUF4357" evidence="1">
    <location>
        <begin position="222"/>
        <end position="274"/>
    </location>
</feature>
<dbReference type="AlphaFoldDB" id="A0A1H4AK39"/>
<dbReference type="InterPro" id="IPR025579">
    <property type="entry name" value="DUF4357"/>
</dbReference>
<proteinExistence type="predicted"/>
<accession>A0A1H4AK39</accession>